<feature type="transmembrane region" description="Helical" evidence="1">
    <location>
        <begin position="65"/>
        <end position="86"/>
    </location>
</feature>
<keyword evidence="1" id="KW-0472">Membrane</keyword>
<feature type="transmembrane region" description="Helical" evidence="1">
    <location>
        <begin position="127"/>
        <end position="153"/>
    </location>
</feature>
<organism evidence="2 3">
    <name type="scientific">Bacillus weihaiensis</name>
    <dbReference type="NCBI Taxonomy" id="1547283"/>
    <lineage>
        <taxon>Bacteria</taxon>
        <taxon>Bacillati</taxon>
        <taxon>Bacillota</taxon>
        <taxon>Bacilli</taxon>
        <taxon>Bacillales</taxon>
        <taxon>Bacillaceae</taxon>
        <taxon>Bacillus</taxon>
    </lineage>
</organism>
<dbReference type="KEGG" id="bwh:A9C19_01315"/>
<accession>A0A1L3MMF8</accession>
<feature type="transmembrane region" description="Helical" evidence="1">
    <location>
        <begin position="24"/>
        <end position="45"/>
    </location>
</feature>
<dbReference type="STRING" id="1547283.A9C19_01315"/>
<feature type="transmembrane region" description="Helical" evidence="1">
    <location>
        <begin position="174"/>
        <end position="195"/>
    </location>
</feature>
<dbReference type="EMBL" id="CP016020">
    <property type="protein sequence ID" value="APH03501.1"/>
    <property type="molecule type" value="Genomic_DNA"/>
</dbReference>
<keyword evidence="3" id="KW-1185">Reference proteome</keyword>
<evidence type="ECO:0000256" key="1">
    <source>
        <dbReference type="SAM" id="Phobius"/>
    </source>
</evidence>
<dbReference type="OrthoDB" id="2435178at2"/>
<proteinExistence type="predicted"/>
<dbReference type="AlphaFoldDB" id="A0A1L3MMF8"/>
<dbReference type="Proteomes" id="UP000181936">
    <property type="component" value="Chromosome"/>
</dbReference>
<feature type="transmembrane region" description="Helical" evidence="1">
    <location>
        <begin position="207"/>
        <end position="232"/>
    </location>
</feature>
<evidence type="ECO:0000313" key="3">
    <source>
        <dbReference type="Proteomes" id="UP000181936"/>
    </source>
</evidence>
<sequence>MKRLLTEEDFKILRGPLESGRQSPASLGGTLFLTVFMQALMYYLIYYVAAANSIYPNINEIKSTHFWLTLVLSVLAILYSIPYIYYKSQKIQYLLTILAGLNIGGAFMYLGAIFIMGENVHATQEALIQFTYTTLSIALLLFVVTFIRFYMLLKNGKYREGSMRGMIRGSFESKSYIPLAIVGSTGLVMILQYLFRNGYFNSLETFTLIILPFLIFYTMIFVLPEQLVILYCKYRFKSFNFNERGYLCSSEGAKDQSSEVNM</sequence>
<name>A0A1L3MMF8_9BACI</name>
<gene>
    <name evidence="2" type="ORF">A9C19_01315</name>
</gene>
<feature type="transmembrane region" description="Helical" evidence="1">
    <location>
        <begin position="93"/>
        <end position="115"/>
    </location>
</feature>
<evidence type="ECO:0000313" key="2">
    <source>
        <dbReference type="EMBL" id="APH03501.1"/>
    </source>
</evidence>
<dbReference type="RefSeq" id="WP_072578291.1">
    <property type="nucleotide sequence ID" value="NZ_CP016020.1"/>
</dbReference>
<keyword evidence="1" id="KW-0812">Transmembrane</keyword>
<keyword evidence="1" id="KW-1133">Transmembrane helix</keyword>
<protein>
    <submittedName>
        <fullName evidence="2">ABC transporter ATPase</fullName>
    </submittedName>
</protein>
<reference evidence="2 3" key="1">
    <citation type="journal article" date="2016" name="Sci. Rep.">
        <title>Complete genome sequence and transcriptomic analysis of a novel marine strain Bacillus weihaiensis reveals the mechanism of brown algae degradation.</title>
        <authorList>
            <person name="Zhu Y."/>
            <person name="Chen P."/>
            <person name="Bao Y."/>
            <person name="Men Y."/>
            <person name="Zeng Y."/>
            <person name="Yang J."/>
            <person name="Sun J."/>
            <person name="Sun Y."/>
        </authorList>
    </citation>
    <scope>NUCLEOTIDE SEQUENCE [LARGE SCALE GENOMIC DNA]</scope>
    <source>
        <strain evidence="2 3">Alg07</strain>
    </source>
</reference>